<keyword evidence="7" id="KW-1185">Reference proteome</keyword>
<dbReference type="InterPro" id="IPR037198">
    <property type="entry name" value="MutL_C_sf"/>
</dbReference>
<dbReference type="InterPro" id="IPR014790">
    <property type="entry name" value="MutL_C"/>
</dbReference>
<dbReference type="InterPro" id="IPR002099">
    <property type="entry name" value="MutL/Mlh/PMS"/>
</dbReference>
<dbReference type="PROSITE" id="PS00058">
    <property type="entry name" value="DNA_MISMATCH_REPAIR_1"/>
    <property type="match status" value="1"/>
</dbReference>
<keyword evidence="2" id="KW-0227">DNA damage</keyword>
<comment type="similarity">
    <text evidence="1">Belongs to the DNA mismatch repair MutL/HexB family.</text>
</comment>
<dbReference type="InterPro" id="IPR036890">
    <property type="entry name" value="HATPase_C_sf"/>
</dbReference>
<dbReference type="SMART" id="SM00853">
    <property type="entry name" value="MutL_C"/>
    <property type="match status" value="1"/>
</dbReference>
<dbReference type="SMART" id="SM01340">
    <property type="entry name" value="DNA_mis_repair"/>
    <property type="match status" value="1"/>
</dbReference>
<dbReference type="EMBL" id="JAVRBK010000002">
    <property type="protein sequence ID" value="KAK5648901.1"/>
    <property type="molecule type" value="Genomic_DNA"/>
</dbReference>
<dbReference type="PANTHER" id="PTHR10073">
    <property type="entry name" value="DNA MISMATCH REPAIR PROTEIN MLH, PMS, MUTL"/>
    <property type="match status" value="1"/>
</dbReference>
<feature type="domain" description="MutL C-terminal dimerisation" evidence="4">
    <location>
        <begin position="837"/>
        <end position="987"/>
    </location>
</feature>
<feature type="compositionally biased region" description="Basic and acidic residues" evidence="3">
    <location>
        <begin position="679"/>
        <end position="688"/>
    </location>
</feature>
<dbReference type="Pfam" id="PF13589">
    <property type="entry name" value="HATPase_c_3"/>
    <property type="match status" value="1"/>
</dbReference>
<dbReference type="GO" id="GO:0032300">
    <property type="term" value="C:mismatch repair complex"/>
    <property type="evidence" value="ECO:0007669"/>
    <property type="project" value="InterPro"/>
</dbReference>
<dbReference type="GO" id="GO:0016887">
    <property type="term" value="F:ATP hydrolysis activity"/>
    <property type="evidence" value="ECO:0007669"/>
    <property type="project" value="InterPro"/>
</dbReference>
<dbReference type="InterPro" id="IPR014721">
    <property type="entry name" value="Ribsml_uS5_D2-typ_fold_subgr"/>
</dbReference>
<dbReference type="InterPro" id="IPR038973">
    <property type="entry name" value="MutL/Mlh/Pms-like"/>
</dbReference>
<dbReference type="InterPro" id="IPR014762">
    <property type="entry name" value="DNA_mismatch_repair_CS"/>
</dbReference>
<dbReference type="Gene3D" id="3.30.1540.20">
    <property type="entry name" value="MutL, C-terminal domain, dimerisation subdomain"/>
    <property type="match status" value="1"/>
</dbReference>
<gene>
    <name evidence="6" type="ORF">RI129_003793</name>
</gene>
<evidence type="ECO:0000256" key="1">
    <source>
        <dbReference type="ARBA" id="ARBA00006082"/>
    </source>
</evidence>
<name>A0AAN7VR24_9COLE</name>
<dbReference type="GO" id="GO:0005524">
    <property type="term" value="F:ATP binding"/>
    <property type="evidence" value="ECO:0007669"/>
    <property type="project" value="InterPro"/>
</dbReference>
<dbReference type="GO" id="GO:0140664">
    <property type="term" value="F:ATP-dependent DNA damage sensor activity"/>
    <property type="evidence" value="ECO:0007669"/>
    <property type="project" value="InterPro"/>
</dbReference>
<dbReference type="SUPFAM" id="SSF54211">
    <property type="entry name" value="Ribosomal protein S5 domain 2-like"/>
    <property type="match status" value="1"/>
</dbReference>
<organism evidence="6 7">
    <name type="scientific">Pyrocoelia pectoralis</name>
    <dbReference type="NCBI Taxonomy" id="417401"/>
    <lineage>
        <taxon>Eukaryota</taxon>
        <taxon>Metazoa</taxon>
        <taxon>Ecdysozoa</taxon>
        <taxon>Arthropoda</taxon>
        <taxon>Hexapoda</taxon>
        <taxon>Insecta</taxon>
        <taxon>Pterygota</taxon>
        <taxon>Neoptera</taxon>
        <taxon>Endopterygota</taxon>
        <taxon>Coleoptera</taxon>
        <taxon>Polyphaga</taxon>
        <taxon>Elateriformia</taxon>
        <taxon>Elateroidea</taxon>
        <taxon>Lampyridae</taxon>
        <taxon>Lampyrinae</taxon>
        <taxon>Pyrocoelia</taxon>
    </lineage>
</organism>
<dbReference type="Pfam" id="PF01119">
    <property type="entry name" value="DNA_mis_repair"/>
    <property type="match status" value="1"/>
</dbReference>
<dbReference type="InterPro" id="IPR013507">
    <property type="entry name" value="DNA_mismatch_S5_2-like"/>
</dbReference>
<comment type="caution">
    <text evidence="6">The sequence shown here is derived from an EMBL/GenBank/DDBJ whole genome shotgun (WGS) entry which is preliminary data.</text>
</comment>
<feature type="compositionally biased region" description="Basic residues" evidence="3">
    <location>
        <begin position="662"/>
        <end position="674"/>
    </location>
</feature>
<feature type="region of interest" description="Disordered" evidence="3">
    <location>
        <begin position="662"/>
        <end position="688"/>
    </location>
</feature>
<dbReference type="Gene3D" id="3.30.230.10">
    <property type="match status" value="1"/>
</dbReference>
<dbReference type="Proteomes" id="UP001329430">
    <property type="component" value="Chromosome 2"/>
</dbReference>
<dbReference type="Gene3D" id="3.30.565.10">
    <property type="entry name" value="Histidine kinase-like ATPase, C-terminal domain"/>
    <property type="match status" value="1"/>
</dbReference>
<dbReference type="AlphaFoldDB" id="A0AAN7VR24"/>
<evidence type="ECO:0000313" key="6">
    <source>
        <dbReference type="EMBL" id="KAK5648901.1"/>
    </source>
</evidence>
<evidence type="ECO:0000313" key="7">
    <source>
        <dbReference type="Proteomes" id="UP001329430"/>
    </source>
</evidence>
<dbReference type="CDD" id="cd00782">
    <property type="entry name" value="MutL_Trans"/>
    <property type="match status" value="1"/>
</dbReference>
<proteinExistence type="inferred from homology"/>
<evidence type="ECO:0000259" key="5">
    <source>
        <dbReference type="SMART" id="SM01340"/>
    </source>
</evidence>
<dbReference type="Gene3D" id="3.30.1370.100">
    <property type="entry name" value="MutL, C-terminal domain, regulatory subdomain"/>
    <property type="match status" value="1"/>
</dbReference>
<dbReference type="SUPFAM" id="SSF55874">
    <property type="entry name" value="ATPase domain of HSP90 chaperone/DNA topoisomerase II/histidine kinase"/>
    <property type="match status" value="1"/>
</dbReference>
<feature type="domain" description="DNA mismatch repair protein S5" evidence="5">
    <location>
        <begin position="211"/>
        <end position="327"/>
    </location>
</feature>
<dbReference type="InterPro" id="IPR042120">
    <property type="entry name" value="MutL_C_dimsub"/>
</dbReference>
<dbReference type="PANTHER" id="PTHR10073:SF47">
    <property type="entry name" value="DNA MISMATCH REPAIR PROTEIN MLH3"/>
    <property type="match status" value="1"/>
</dbReference>
<dbReference type="Pfam" id="PF08676">
    <property type="entry name" value="MutL_C"/>
    <property type="match status" value="1"/>
</dbReference>
<accession>A0AAN7VR24</accession>
<dbReference type="NCBIfam" id="TIGR00585">
    <property type="entry name" value="mutl"/>
    <property type="match status" value="1"/>
</dbReference>
<dbReference type="GO" id="GO:0030983">
    <property type="term" value="F:mismatched DNA binding"/>
    <property type="evidence" value="ECO:0007669"/>
    <property type="project" value="InterPro"/>
</dbReference>
<dbReference type="SUPFAM" id="SSF118116">
    <property type="entry name" value="DNA mismatch repair protein MutL"/>
    <property type="match status" value="1"/>
</dbReference>
<dbReference type="GO" id="GO:0006298">
    <property type="term" value="P:mismatch repair"/>
    <property type="evidence" value="ECO:0007669"/>
    <property type="project" value="InterPro"/>
</dbReference>
<reference evidence="6 7" key="1">
    <citation type="journal article" date="2024" name="Insects">
        <title>An Improved Chromosome-Level Genome Assembly of the Firefly Pyrocoelia pectoralis.</title>
        <authorList>
            <person name="Fu X."/>
            <person name="Meyer-Rochow V.B."/>
            <person name="Ballantyne L."/>
            <person name="Zhu X."/>
        </authorList>
    </citation>
    <scope>NUCLEOTIDE SEQUENCE [LARGE SCALE GENOMIC DNA]</scope>
    <source>
        <strain evidence="6">XCY_ONT2</strain>
    </source>
</reference>
<evidence type="ECO:0000256" key="2">
    <source>
        <dbReference type="ARBA" id="ARBA00022763"/>
    </source>
</evidence>
<evidence type="ECO:0000259" key="4">
    <source>
        <dbReference type="SMART" id="SM00853"/>
    </source>
</evidence>
<evidence type="ECO:0000256" key="3">
    <source>
        <dbReference type="SAM" id="MobiDB-lite"/>
    </source>
</evidence>
<protein>
    <submittedName>
        <fullName evidence="6">Uncharacterized protein</fullName>
    </submittedName>
</protein>
<sequence>MDIKSLPQDVQDYLRSGPNIKSISQCIMELVLNSLDAKSTAVAVRANLLTFRIQVVDNGIGVTQLNMGAIGLQHMTSKCQSIADLNKIKHFGFRGEALASISKMSKKVSIISRPKDVENTYSKTYENGKWSETENVKLRAGQGTTVTVTEFMHNFPVRQKRVNKHFDLEETKKNIIALAIIHPKITFSLRNDTTGKVILQSRRASNVAQAIFNFYPEILVEEFAELKVSKNNIKVAGLIYKQSHNNGTLQYIFLNKRPIVSQKIQKLLNSSLEKISSKNEHPVYCLNISCPCTQVDLTLSPSKTTVEFKNWDIILKCIEKGIHTVLKDNNLAICTTQQFPITSGKRASLSSQFGLTQVKGVIMGKRVKRNDPSSELLLACSDPVPNVELYNKEQLTPIDNKSNKQDEHVITQNLVKAQAHNSYCSTVTNSLNNQEKGKSLMLNMFLKSTVAFPMNKSHKTNTLMKARRRNITNTLTMTLYTKRTIMRNSHCVENQKNAKMISKCVQTTRIQQEDTININFVPNYCLSIPRPHFSNKEQVKKVSYLNENFSNFHTLNRYGQNFGPRQNCVFPPFATVIPKYQSHNPIYENYINNFNLPSVCMYSPYFTRDAPTSHEIQDIIYPSFKRTFPLEKTDIRRKYFDCINLNTIPDLFGGTNYTITKSKKTSTRRERKRQINTTRKNDLKHAGRDFEQNRVGNKRAPRKMKGTFLRKPNKFPKATESFNAMKRMDFVPKGSSPILYQTKKFDKSLSPNSKKKLHKALIKCHEDELNTIKWSNYIHEGIGVTQFFDQLYNEKCKQFDTTIQNVSVSAFSRSMIKTCNHLQTQYFTKDIFMDITIIGQLDRKFIVTFCKSKELIILFDQHAVSERVRLENLLKDYKENDQFKTTKCNNVIIDVFPSRDLIILANYKKYFEALGLFYKIGRNTLEITHVPSCICSKFEKDVIIPLINEQIDTILSTRVASHRMPAVIQNVINMEACRGAIKFGKLLSMQEIETLIKNLSKCQLPFQCAHGRPTLSPIINLQQNTVHDYILKPPNLRKLKQY</sequence>
<dbReference type="InterPro" id="IPR020568">
    <property type="entry name" value="Ribosomal_Su5_D2-typ_SF"/>
</dbReference>
<dbReference type="InterPro" id="IPR042121">
    <property type="entry name" value="MutL_C_regsub"/>
</dbReference>